<dbReference type="InterPro" id="IPR036737">
    <property type="entry name" value="OmpA-like_sf"/>
</dbReference>
<protein>
    <submittedName>
        <fullName evidence="7">OmpA family protein</fullName>
    </submittedName>
</protein>
<sequence length="296" mass="32225">MRMILAGLLMLALSLPSSAAWNEKNVKGTKEHSIIKFYPQARVTEYDEKAFDSVEVVTGTQHGSDGEPEAKIEEIGGRIMRYVYEHKPGTSAFEILRQYEAALGKAGFVTLVAGRVDKLPSHAKIGGETFGAFRLDRGGKPTVYVNLSATDQGDWMESTLTIAEPGQMEQKLDADADGFYKALEDKGRVAVYGINFDTGKATIRPDSEAVLSEIRKLLVDHPNLRLKVEGHTDNVGAPATNQKLSQARAAAVVAWLGRQGVNADRLTPAGFGDAKPIVDNTTEDGRAKNRRVELAR</sequence>
<evidence type="ECO:0000259" key="6">
    <source>
        <dbReference type="PROSITE" id="PS51123"/>
    </source>
</evidence>
<accession>A0A975NI69</accession>
<dbReference type="AlphaFoldDB" id="A0A975NI69"/>
<keyword evidence="2 4" id="KW-0472">Membrane</keyword>
<feature type="domain" description="OmpA-like" evidence="6">
    <location>
        <begin position="183"/>
        <end position="296"/>
    </location>
</feature>
<evidence type="ECO:0000256" key="1">
    <source>
        <dbReference type="ARBA" id="ARBA00004442"/>
    </source>
</evidence>
<dbReference type="InterPro" id="IPR006664">
    <property type="entry name" value="OMP_bac"/>
</dbReference>
<evidence type="ECO:0000256" key="4">
    <source>
        <dbReference type="PROSITE-ProRule" id="PRU00473"/>
    </source>
</evidence>
<dbReference type="PANTHER" id="PTHR30329">
    <property type="entry name" value="STATOR ELEMENT OF FLAGELLAR MOTOR COMPLEX"/>
    <property type="match status" value="1"/>
</dbReference>
<keyword evidence="5" id="KW-0732">Signal</keyword>
<proteinExistence type="predicted"/>
<reference evidence="7" key="1">
    <citation type="submission" date="2021-06" db="EMBL/GenBank/DDBJ databases">
        <title>Bradyrhizobium sp. S2-20-1 Genome sequencing.</title>
        <authorList>
            <person name="Jin L."/>
        </authorList>
    </citation>
    <scope>NUCLEOTIDE SEQUENCE</scope>
    <source>
        <strain evidence="7">S2-20-1</strain>
    </source>
</reference>
<comment type="subcellular location">
    <subcellularLocation>
        <location evidence="1">Cell outer membrane</location>
    </subcellularLocation>
</comment>
<dbReference type="CDD" id="cd07185">
    <property type="entry name" value="OmpA_C-like"/>
    <property type="match status" value="1"/>
</dbReference>
<feature type="chain" id="PRO_5036964550" evidence="5">
    <location>
        <begin position="20"/>
        <end position="296"/>
    </location>
</feature>
<keyword evidence="3" id="KW-0998">Cell outer membrane</keyword>
<evidence type="ECO:0000313" key="7">
    <source>
        <dbReference type="EMBL" id="QWG15280.1"/>
    </source>
</evidence>
<dbReference type="GO" id="GO:0009279">
    <property type="term" value="C:cell outer membrane"/>
    <property type="evidence" value="ECO:0007669"/>
    <property type="project" value="UniProtKB-SubCell"/>
</dbReference>
<dbReference type="PRINTS" id="PR01021">
    <property type="entry name" value="OMPADOMAIN"/>
</dbReference>
<dbReference type="Gene3D" id="3.30.1330.60">
    <property type="entry name" value="OmpA-like domain"/>
    <property type="match status" value="1"/>
</dbReference>
<name>A0A975NI69_9BRAD</name>
<dbReference type="Proteomes" id="UP000680839">
    <property type="component" value="Chromosome"/>
</dbReference>
<dbReference type="PANTHER" id="PTHR30329:SF21">
    <property type="entry name" value="LIPOPROTEIN YIAD-RELATED"/>
    <property type="match status" value="1"/>
</dbReference>
<dbReference type="EMBL" id="CP076134">
    <property type="protein sequence ID" value="QWG15280.1"/>
    <property type="molecule type" value="Genomic_DNA"/>
</dbReference>
<feature type="signal peptide" evidence="5">
    <location>
        <begin position="1"/>
        <end position="19"/>
    </location>
</feature>
<evidence type="ECO:0000256" key="2">
    <source>
        <dbReference type="ARBA" id="ARBA00023136"/>
    </source>
</evidence>
<dbReference type="PROSITE" id="PS51123">
    <property type="entry name" value="OMPA_2"/>
    <property type="match status" value="1"/>
</dbReference>
<organism evidence="7 8">
    <name type="scientific">Bradyrhizobium sediminis</name>
    <dbReference type="NCBI Taxonomy" id="2840469"/>
    <lineage>
        <taxon>Bacteria</taxon>
        <taxon>Pseudomonadati</taxon>
        <taxon>Pseudomonadota</taxon>
        <taxon>Alphaproteobacteria</taxon>
        <taxon>Hyphomicrobiales</taxon>
        <taxon>Nitrobacteraceae</taxon>
        <taxon>Bradyrhizobium</taxon>
    </lineage>
</organism>
<dbReference type="InterPro" id="IPR006665">
    <property type="entry name" value="OmpA-like"/>
</dbReference>
<evidence type="ECO:0000313" key="8">
    <source>
        <dbReference type="Proteomes" id="UP000680839"/>
    </source>
</evidence>
<dbReference type="Pfam" id="PF00691">
    <property type="entry name" value="OmpA"/>
    <property type="match status" value="1"/>
</dbReference>
<evidence type="ECO:0000256" key="3">
    <source>
        <dbReference type="ARBA" id="ARBA00023237"/>
    </source>
</evidence>
<dbReference type="PRINTS" id="PR01023">
    <property type="entry name" value="NAFLGMOTY"/>
</dbReference>
<dbReference type="SUPFAM" id="SSF103088">
    <property type="entry name" value="OmpA-like"/>
    <property type="match status" value="1"/>
</dbReference>
<dbReference type="RefSeq" id="WP_215623827.1">
    <property type="nucleotide sequence ID" value="NZ_CP076134.1"/>
</dbReference>
<evidence type="ECO:0000256" key="5">
    <source>
        <dbReference type="SAM" id="SignalP"/>
    </source>
</evidence>
<gene>
    <name evidence="7" type="ORF">KMZ29_11835</name>
</gene>
<dbReference type="InterPro" id="IPR050330">
    <property type="entry name" value="Bact_OuterMem_StrucFunc"/>
</dbReference>